<dbReference type="OrthoDB" id="10388329at2759"/>
<gene>
    <name evidence="1" type="ORF">CKM354_000026700</name>
</gene>
<proteinExistence type="predicted"/>
<dbReference type="GeneID" id="68285842"/>
<evidence type="ECO:0000313" key="1">
    <source>
        <dbReference type="EMBL" id="GIZ36800.1"/>
    </source>
</evidence>
<evidence type="ECO:0000313" key="2">
    <source>
        <dbReference type="Proteomes" id="UP000825890"/>
    </source>
</evidence>
<sequence length="131" mass="14817">MSSQSGASHRDDGLESSVSDAVTPCQTHFKFLDLPTELRLMISEFVLFSDFEERKAISKEPLAHPLYYVSHEMQAEVESTYIKALYNYSERVRLTVNEATDKLLSLYSTSVKHSKALLESMNAGSMTSEER</sequence>
<name>A0A9P3CAH2_9PEZI</name>
<dbReference type="AlphaFoldDB" id="A0A9P3CAH2"/>
<dbReference type="EMBL" id="BOLY01000001">
    <property type="protein sequence ID" value="GIZ36800.1"/>
    <property type="molecule type" value="Genomic_DNA"/>
</dbReference>
<accession>A0A9P3CAH2</accession>
<dbReference type="Proteomes" id="UP000825890">
    <property type="component" value="Unassembled WGS sequence"/>
</dbReference>
<organism evidence="1 2">
    <name type="scientific">Cercospora kikuchii</name>
    <dbReference type="NCBI Taxonomy" id="84275"/>
    <lineage>
        <taxon>Eukaryota</taxon>
        <taxon>Fungi</taxon>
        <taxon>Dikarya</taxon>
        <taxon>Ascomycota</taxon>
        <taxon>Pezizomycotina</taxon>
        <taxon>Dothideomycetes</taxon>
        <taxon>Dothideomycetidae</taxon>
        <taxon>Mycosphaerellales</taxon>
        <taxon>Mycosphaerellaceae</taxon>
        <taxon>Cercospora</taxon>
    </lineage>
</organism>
<dbReference type="RefSeq" id="XP_044651287.1">
    <property type="nucleotide sequence ID" value="XM_044795352.1"/>
</dbReference>
<reference evidence="1 2" key="1">
    <citation type="submission" date="2021-01" db="EMBL/GenBank/DDBJ databases">
        <title>Cercospora kikuchii MAFF 305040 whole genome shotgun sequence.</title>
        <authorList>
            <person name="Kashiwa T."/>
            <person name="Suzuki T."/>
        </authorList>
    </citation>
    <scope>NUCLEOTIDE SEQUENCE [LARGE SCALE GENOMIC DNA]</scope>
    <source>
        <strain evidence="1 2">MAFF 305040</strain>
    </source>
</reference>
<keyword evidence="2" id="KW-1185">Reference proteome</keyword>
<protein>
    <recommendedName>
        <fullName evidence="3">F-box domain-containing protein</fullName>
    </recommendedName>
</protein>
<comment type="caution">
    <text evidence="1">The sequence shown here is derived from an EMBL/GenBank/DDBJ whole genome shotgun (WGS) entry which is preliminary data.</text>
</comment>
<evidence type="ECO:0008006" key="3">
    <source>
        <dbReference type="Google" id="ProtNLM"/>
    </source>
</evidence>